<dbReference type="EMBL" id="BPQJ01000035">
    <property type="protein sequence ID" value="GJD65201.1"/>
    <property type="molecule type" value="Genomic_DNA"/>
</dbReference>
<name>A0AA37M7W6_9HYPH</name>
<organism evidence="2 3">
    <name type="scientific">Methylobacterium frigidaeris</name>
    <dbReference type="NCBI Taxonomy" id="2038277"/>
    <lineage>
        <taxon>Bacteria</taxon>
        <taxon>Pseudomonadati</taxon>
        <taxon>Pseudomonadota</taxon>
        <taxon>Alphaproteobacteria</taxon>
        <taxon>Hyphomicrobiales</taxon>
        <taxon>Methylobacteriaceae</taxon>
        <taxon>Methylobacterium</taxon>
    </lineage>
</organism>
<evidence type="ECO:0000313" key="2">
    <source>
        <dbReference type="EMBL" id="GJD65201.1"/>
    </source>
</evidence>
<dbReference type="AlphaFoldDB" id="A0AA37M7W6"/>
<reference evidence="2" key="1">
    <citation type="journal article" date="2016" name="Front. Microbiol.">
        <title>Genome Sequence of the Piezophilic, Mesophilic Sulfate-Reducing Bacterium Desulfovibrio indicus J2T.</title>
        <authorList>
            <person name="Cao J."/>
            <person name="Maignien L."/>
            <person name="Shao Z."/>
            <person name="Alain K."/>
            <person name="Jebbar M."/>
        </authorList>
    </citation>
    <scope>NUCLEOTIDE SEQUENCE</scope>
    <source>
        <strain evidence="2">JCM 32048</strain>
    </source>
</reference>
<protein>
    <submittedName>
        <fullName evidence="2">Uncharacterized protein</fullName>
    </submittedName>
</protein>
<feature type="compositionally biased region" description="Acidic residues" evidence="1">
    <location>
        <begin position="64"/>
        <end position="81"/>
    </location>
</feature>
<gene>
    <name evidence="2" type="ORF">MPEAHAMD_5388</name>
</gene>
<comment type="caution">
    <text evidence="2">The sequence shown here is derived from an EMBL/GenBank/DDBJ whole genome shotgun (WGS) entry which is preliminary data.</text>
</comment>
<sequence>MLITDLMRARAYLPEQREAVRLLRAIIEKHGLDIVPAPDGTVRFAFKADVSFLDRLAMWGSSVEDLEGLDDDDEDGGDQETPEYREAAPPAAPPETGCAPLTALSLGVPQEMAAVVRDLYAA</sequence>
<keyword evidence="3" id="KW-1185">Reference proteome</keyword>
<evidence type="ECO:0000313" key="3">
    <source>
        <dbReference type="Proteomes" id="UP001055286"/>
    </source>
</evidence>
<proteinExistence type="predicted"/>
<evidence type="ECO:0000256" key="1">
    <source>
        <dbReference type="SAM" id="MobiDB-lite"/>
    </source>
</evidence>
<accession>A0AA37M7W6</accession>
<feature type="region of interest" description="Disordered" evidence="1">
    <location>
        <begin position="64"/>
        <end position="99"/>
    </location>
</feature>
<dbReference type="Proteomes" id="UP001055286">
    <property type="component" value="Unassembled WGS sequence"/>
</dbReference>
<reference evidence="2" key="2">
    <citation type="submission" date="2021-08" db="EMBL/GenBank/DDBJ databases">
        <authorList>
            <person name="Tani A."/>
            <person name="Ola A."/>
            <person name="Ogura Y."/>
            <person name="Katsura K."/>
            <person name="Hayashi T."/>
        </authorList>
    </citation>
    <scope>NUCLEOTIDE SEQUENCE</scope>
    <source>
        <strain evidence="2">JCM 32048</strain>
    </source>
</reference>